<evidence type="ECO:0000256" key="6">
    <source>
        <dbReference type="ARBA" id="ARBA00022737"/>
    </source>
</evidence>
<feature type="compositionally biased region" description="Basic and acidic residues" evidence="10">
    <location>
        <begin position="131"/>
        <end position="141"/>
    </location>
</feature>
<evidence type="ECO:0000313" key="12">
    <source>
        <dbReference type="EMBL" id="KIW88721.1"/>
    </source>
</evidence>
<feature type="domain" description="F-box" evidence="11">
    <location>
        <begin position="283"/>
        <end position="329"/>
    </location>
</feature>
<dbReference type="EMBL" id="KN846998">
    <property type="protein sequence ID" value="KIW88721.1"/>
    <property type="molecule type" value="Genomic_DNA"/>
</dbReference>
<name>A0A0D2EF55_CLAB1</name>
<evidence type="ECO:0000256" key="4">
    <source>
        <dbReference type="ARBA" id="ARBA00015819"/>
    </source>
</evidence>
<accession>A0A0D2EF55</accession>
<dbReference type="InterPro" id="IPR001680">
    <property type="entry name" value="WD40_rpt"/>
</dbReference>
<feature type="repeat" description="WD" evidence="9">
    <location>
        <begin position="505"/>
        <end position="544"/>
    </location>
</feature>
<evidence type="ECO:0000313" key="13">
    <source>
        <dbReference type="Proteomes" id="UP000053789"/>
    </source>
</evidence>
<dbReference type="PROSITE" id="PS50294">
    <property type="entry name" value="WD_REPEATS_REGION"/>
    <property type="match status" value="2"/>
</dbReference>
<dbReference type="CDD" id="cd00200">
    <property type="entry name" value="WD40"/>
    <property type="match status" value="1"/>
</dbReference>
<evidence type="ECO:0000256" key="3">
    <source>
        <dbReference type="ARBA" id="ARBA00011725"/>
    </source>
</evidence>
<dbReference type="InterPro" id="IPR036047">
    <property type="entry name" value="F-box-like_dom_sf"/>
</dbReference>
<evidence type="ECO:0000256" key="7">
    <source>
        <dbReference type="ARBA" id="ARBA00030034"/>
    </source>
</evidence>
<dbReference type="SMART" id="SM00256">
    <property type="entry name" value="FBOX"/>
    <property type="match status" value="1"/>
</dbReference>
<evidence type="ECO:0000256" key="2">
    <source>
        <dbReference type="ARBA" id="ARBA00007968"/>
    </source>
</evidence>
<feature type="region of interest" description="Disordered" evidence="10">
    <location>
        <begin position="235"/>
        <end position="257"/>
    </location>
</feature>
<protein>
    <recommendedName>
        <fullName evidence="4">Probable E3 ubiquitin ligase complex SCF subunit sconB</fullName>
    </recommendedName>
    <alternativeName>
        <fullName evidence="8">Sulfur controller B</fullName>
    </alternativeName>
    <alternativeName>
        <fullName evidence="7">Sulfur metabolite repression control protein B</fullName>
    </alternativeName>
</protein>
<dbReference type="RefSeq" id="XP_016615390.1">
    <property type="nucleotide sequence ID" value="XM_016768483.1"/>
</dbReference>
<dbReference type="HOGENOM" id="CLU_000288_103_4_1"/>
<evidence type="ECO:0000256" key="9">
    <source>
        <dbReference type="PROSITE-ProRule" id="PRU00221"/>
    </source>
</evidence>
<evidence type="ECO:0000256" key="10">
    <source>
        <dbReference type="SAM" id="MobiDB-lite"/>
    </source>
</evidence>
<comment type="subunit">
    <text evidence="3">Component of the SCF(sconB) E3 ubiquitin ligase complex.</text>
</comment>
<proteinExistence type="inferred from homology"/>
<keyword evidence="13" id="KW-1185">Reference proteome</keyword>
<evidence type="ECO:0000256" key="8">
    <source>
        <dbReference type="ARBA" id="ARBA00032113"/>
    </source>
</evidence>
<dbReference type="InterPro" id="IPR001810">
    <property type="entry name" value="F-box_dom"/>
</dbReference>
<gene>
    <name evidence="12" type="ORF">Z519_10767</name>
</gene>
<dbReference type="PROSITE" id="PS50181">
    <property type="entry name" value="FBOX"/>
    <property type="match status" value="1"/>
</dbReference>
<feature type="compositionally biased region" description="Polar residues" evidence="10">
    <location>
        <begin position="63"/>
        <end position="76"/>
    </location>
</feature>
<dbReference type="PROSITE" id="PS00678">
    <property type="entry name" value="WD_REPEATS_1"/>
    <property type="match status" value="1"/>
</dbReference>
<evidence type="ECO:0000259" key="11">
    <source>
        <dbReference type="PROSITE" id="PS50181"/>
    </source>
</evidence>
<dbReference type="Pfam" id="PF12937">
    <property type="entry name" value="F-box-like"/>
    <property type="match status" value="1"/>
</dbReference>
<dbReference type="SMART" id="SM00320">
    <property type="entry name" value="WD40"/>
    <property type="match status" value="6"/>
</dbReference>
<feature type="repeat" description="WD" evidence="9">
    <location>
        <begin position="383"/>
        <end position="422"/>
    </location>
</feature>
<dbReference type="InterPro" id="IPR019775">
    <property type="entry name" value="WD40_repeat_CS"/>
</dbReference>
<dbReference type="Pfam" id="PF00400">
    <property type="entry name" value="WD40"/>
    <property type="match status" value="6"/>
</dbReference>
<keyword evidence="6" id="KW-0677">Repeat</keyword>
<dbReference type="AlphaFoldDB" id="A0A0D2EF55"/>
<reference evidence="12" key="1">
    <citation type="submission" date="2015-01" db="EMBL/GenBank/DDBJ databases">
        <title>The Genome Sequence of Cladophialophora bantiana CBS 173.52.</title>
        <authorList>
            <consortium name="The Broad Institute Genomics Platform"/>
            <person name="Cuomo C."/>
            <person name="de Hoog S."/>
            <person name="Gorbushina A."/>
            <person name="Stielow B."/>
            <person name="Teixiera M."/>
            <person name="Abouelleil A."/>
            <person name="Chapman S.B."/>
            <person name="Priest M."/>
            <person name="Young S.K."/>
            <person name="Wortman J."/>
            <person name="Nusbaum C."/>
            <person name="Birren B."/>
        </authorList>
    </citation>
    <scope>NUCLEOTIDE SEQUENCE [LARGE SCALE GENOMIC DNA]</scope>
    <source>
        <strain evidence="12">CBS 173.52</strain>
    </source>
</reference>
<comment type="function">
    <text evidence="1">Component of the SCF(sconB) E3 ubiquitin ligase complex involved in the regulation of sulfur metabolite repression, probably by mediating the inactivation or degradation of the metR transcription factor.</text>
</comment>
<dbReference type="InterPro" id="IPR015943">
    <property type="entry name" value="WD40/YVTN_repeat-like_dom_sf"/>
</dbReference>
<dbReference type="SUPFAM" id="SSF81383">
    <property type="entry name" value="F-box domain"/>
    <property type="match status" value="1"/>
</dbReference>
<evidence type="ECO:0000256" key="1">
    <source>
        <dbReference type="ARBA" id="ARBA00002730"/>
    </source>
</evidence>
<feature type="region of interest" description="Disordered" evidence="10">
    <location>
        <begin position="63"/>
        <end position="101"/>
    </location>
</feature>
<dbReference type="Gene3D" id="1.20.1280.50">
    <property type="match status" value="1"/>
</dbReference>
<dbReference type="Proteomes" id="UP000053789">
    <property type="component" value="Unassembled WGS sequence"/>
</dbReference>
<dbReference type="PROSITE" id="PS50082">
    <property type="entry name" value="WD_REPEATS_2"/>
    <property type="match status" value="4"/>
</dbReference>
<feature type="region of interest" description="Disordered" evidence="10">
    <location>
        <begin position="118"/>
        <end position="151"/>
    </location>
</feature>
<sequence length="719" mass="80339">MSHHGASSSIAPQRRTSLFILPRPKTAYEGSTGVEESLRRPATRMSLMMATAAHDVLDWGSFNRNQEQTGEGNNSPEFVDPFSKFSGEPQMLGPSRPRRYSTFTRSVKHSISEIRSLTRRMSLTVRGRSSKQKEESGENERPQILPLKPGGEMMDLTEAMSTRPKSRGWLMRNPSARRRPSLPLLQFHTPPEVQADMDNPISTRFRGHPVLSDLVYGGAEARASAAAQNELFHATRTPPLPPYEPPESEIDKPEPDAESGIGIVLDTRVRRGSSPANVHVICRDPASVLATELVESILSFLDVESLIQASLVSHKWHELCQSQAVWRRIFLQEYGPKNESPAAGVHLAGLGKNKPGQDYRKLFEVRTLIDKRWRNGEAAAIYLNGHKDSVYCAQFDEQKIITGSRDNTIRVWDAHTYQCIRKLGPPNNPRERQSVQIPLVEPEGVIPFFKAYVSSPAPPSPEIPLYHQASVLCLQYDDEILVTGSSDFSCLVWSIKEDYKPLFRLIGHHAGVLDVCIDKERIVTCSKDTTIKIWERPTGKLVKTLLGHRGPVNAVQVRGNFLASASGDGMSKLWRLEDGVCIKEFQSKDRGLACVEFSENGRTIFAGGNDRVIYEYDTVTGQRIRELKGHKDLVRSLHLDSANSRIISGSYDHSIKVWDAEKGESAEDRGLQINFEGWSSSWILAAKSNYRKIVCTSQDARVVIIDFGYGIDGVELVES</sequence>
<dbReference type="OrthoDB" id="19711at2759"/>
<dbReference type="Gene3D" id="2.130.10.10">
    <property type="entry name" value="YVTN repeat-like/Quinoprotein amine dehydrogenase"/>
    <property type="match status" value="2"/>
</dbReference>
<feature type="repeat" description="WD" evidence="9">
    <location>
        <begin position="627"/>
        <end position="668"/>
    </location>
</feature>
<dbReference type="GeneID" id="27703695"/>
<dbReference type="InterPro" id="IPR050995">
    <property type="entry name" value="WD-F-box_domain-protein"/>
</dbReference>
<keyword evidence="5 9" id="KW-0853">WD repeat</keyword>
<dbReference type="SUPFAM" id="SSF50978">
    <property type="entry name" value="WD40 repeat-like"/>
    <property type="match status" value="1"/>
</dbReference>
<comment type="similarity">
    <text evidence="2">Belongs to the WD repeat MET30/SCONB/SCON-2 family.</text>
</comment>
<dbReference type="PRINTS" id="PR00320">
    <property type="entry name" value="GPROTEINBRPT"/>
</dbReference>
<feature type="repeat" description="WD" evidence="9">
    <location>
        <begin position="545"/>
        <end position="584"/>
    </location>
</feature>
<organism evidence="12 13">
    <name type="scientific">Cladophialophora bantiana (strain ATCC 10958 / CBS 173.52 / CDC B-1940 / NIH 8579)</name>
    <name type="common">Xylohypha bantiana</name>
    <dbReference type="NCBI Taxonomy" id="1442370"/>
    <lineage>
        <taxon>Eukaryota</taxon>
        <taxon>Fungi</taxon>
        <taxon>Dikarya</taxon>
        <taxon>Ascomycota</taxon>
        <taxon>Pezizomycotina</taxon>
        <taxon>Eurotiomycetes</taxon>
        <taxon>Chaetothyriomycetidae</taxon>
        <taxon>Chaetothyriales</taxon>
        <taxon>Herpotrichiellaceae</taxon>
        <taxon>Cladophialophora</taxon>
    </lineage>
</organism>
<dbReference type="PANTHER" id="PTHR14604:SF4">
    <property type="entry name" value="F-BOX DOMAIN-CONTAINING PROTEIN"/>
    <property type="match status" value="1"/>
</dbReference>
<dbReference type="VEuPathDB" id="FungiDB:Z519_10767"/>
<evidence type="ECO:0000256" key="5">
    <source>
        <dbReference type="ARBA" id="ARBA00022574"/>
    </source>
</evidence>
<dbReference type="PANTHER" id="PTHR14604">
    <property type="entry name" value="WD40 REPEAT PF20"/>
    <property type="match status" value="1"/>
</dbReference>
<dbReference type="InterPro" id="IPR020472">
    <property type="entry name" value="WD40_PAC1"/>
</dbReference>
<dbReference type="InterPro" id="IPR036322">
    <property type="entry name" value="WD40_repeat_dom_sf"/>
</dbReference>